<dbReference type="Proteomes" id="UP000185479">
    <property type="component" value="Chromosome"/>
</dbReference>
<dbReference type="EMBL" id="BJNB01000015">
    <property type="protein sequence ID" value="GEB97680.1"/>
    <property type="molecule type" value="Genomic_DNA"/>
</dbReference>
<protein>
    <submittedName>
        <fullName evidence="1">Uncharacterized protein</fullName>
    </submittedName>
</protein>
<accession>A0A1L7CNN3</accession>
<dbReference type="OrthoDB" id="4330189at2"/>
<dbReference type="SUPFAM" id="SSF46955">
    <property type="entry name" value="Putative DNA-binding domain"/>
    <property type="match status" value="1"/>
</dbReference>
<dbReference type="AlphaFoldDB" id="A0A1L7CNN3"/>
<dbReference type="KEGG" id="cfc:CFLV_09925"/>
<dbReference type="RefSeq" id="WP_075730390.1">
    <property type="nucleotide sequence ID" value="NZ_BJNB01000015.1"/>
</dbReference>
<reference evidence="1 3" key="1">
    <citation type="submission" date="2014-08" db="EMBL/GenBank/DDBJ databases">
        <title>Complete genome sequence of Corynebacterium flavescens OJ8(T)(=DSM 20296(T)), isolated from cheese.</title>
        <authorList>
            <person name="Ruckert C."/>
            <person name="Albersmeier A."/>
            <person name="Winkler A."/>
            <person name="Kalinowski J."/>
        </authorList>
    </citation>
    <scope>NUCLEOTIDE SEQUENCE [LARGE SCALE GENOMIC DNA]</scope>
    <source>
        <strain evidence="1 3">OJ8</strain>
    </source>
</reference>
<evidence type="ECO:0000313" key="3">
    <source>
        <dbReference type="Proteomes" id="UP000185479"/>
    </source>
</evidence>
<keyword evidence="3" id="KW-1185">Reference proteome</keyword>
<dbReference type="EMBL" id="CP009246">
    <property type="protein sequence ID" value="APT87453.1"/>
    <property type="molecule type" value="Genomic_DNA"/>
</dbReference>
<evidence type="ECO:0000313" key="4">
    <source>
        <dbReference type="Proteomes" id="UP000315353"/>
    </source>
</evidence>
<evidence type="ECO:0000313" key="1">
    <source>
        <dbReference type="EMBL" id="APT87453.1"/>
    </source>
</evidence>
<gene>
    <name evidence="2" type="ORF">CFL01nite_11750</name>
    <name evidence="1" type="ORF">CFLV_09925</name>
</gene>
<reference evidence="2 4" key="2">
    <citation type="submission" date="2019-06" db="EMBL/GenBank/DDBJ databases">
        <title>Whole genome shotgun sequence of Corynebacterium flavescens NBRC 14136.</title>
        <authorList>
            <person name="Hosoyama A."/>
            <person name="Uohara A."/>
            <person name="Ohji S."/>
            <person name="Ichikawa N."/>
        </authorList>
    </citation>
    <scope>NUCLEOTIDE SEQUENCE [LARGE SCALE GENOMIC DNA]</scope>
    <source>
        <strain evidence="2 4">NBRC 14136</strain>
    </source>
</reference>
<dbReference type="Proteomes" id="UP000315353">
    <property type="component" value="Unassembled WGS sequence"/>
</dbReference>
<dbReference type="InterPro" id="IPR009061">
    <property type="entry name" value="DNA-bd_dom_put_sf"/>
</dbReference>
<name>A0A1L7CNN3_CORFL</name>
<dbReference type="GeneID" id="82881010"/>
<proteinExistence type="predicted"/>
<evidence type="ECO:0000313" key="2">
    <source>
        <dbReference type="EMBL" id="GEB97680.1"/>
    </source>
</evidence>
<organism evidence="1 3">
    <name type="scientific">Corynebacterium flavescens</name>
    <dbReference type="NCBI Taxonomy" id="28028"/>
    <lineage>
        <taxon>Bacteria</taxon>
        <taxon>Bacillati</taxon>
        <taxon>Actinomycetota</taxon>
        <taxon>Actinomycetes</taxon>
        <taxon>Mycobacteriales</taxon>
        <taxon>Corynebacteriaceae</taxon>
        <taxon>Corynebacterium</taxon>
    </lineage>
</organism>
<sequence length="68" mass="7679">MSDLLTPDQLGERWGKSRQALANMRFRGDGPAFVKIGARTVMYRVEDVLAYETAQIRHRTDEDPKAAA</sequence>
<dbReference type="STRING" id="28028.CFLV_09925"/>